<name>A0A7K8UTC5_9STRI</name>
<proteinExistence type="inferred from homology"/>
<dbReference type="PANTHER" id="PTHR20544">
    <property type="entry name" value="CENTROSOMAL PROTEIN CEP135"/>
    <property type="match status" value="1"/>
</dbReference>
<reference evidence="7 8" key="1">
    <citation type="submission" date="2019-09" db="EMBL/GenBank/DDBJ databases">
        <title>Bird 10,000 Genomes (B10K) Project - Family phase.</title>
        <authorList>
            <person name="Zhang G."/>
        </authorList>
    </citation>
    <scope>NUCLEOTIDE SEQUENCE [LARGE SCALE GENOMIC DNA]</scope>
    <source>
        <strain evidence="7">B10K-DU-001-07</strain>
        <tissue evidence="7">Muscle</tissue>
    </source>
</reference>
<evidence type="ECO:0000256" key="3">
    <source>
        <dbReference type="ARBA" id="ARBA00023212"/>
    </source>
</evidence>
<feature type="coiled-coil region" evidence="5">
    <location>
        <begin position="121"/>
        <end position="155"/>
    </location>
</feature>
<evidence type="ECO:0000256" key="4">
    <source>
        <dbReference type="ARBA" id="ARBA00038123"/>
    </source>
</evidence>
<feature type="non-terminal residue" evidence="7">
    <location>
        <position position="1151"/>
    </location>
</feature>
<accession>A0A7K8UTC5</accession>
<dbReference type="InterPro" id="IPR051877">
    <property type="entry name" value="Centriole_BasalBody_StrucProt"/>
</dbReference>
<feature type="coiled-coil region" evidence="5">
    <location>
        <begin position="638"/>
        <end position="784"/>
    </location>
</feature>
<dbReference type="Gene3D" id="1.10.287.1490">
    <property type="match status" value="1"/>
</dbReference>
<feature type="coiled-coil region" evidence="5">
    <location>
        <begin position="199"/>
        <end position="233"/>
    </location>
</feature>
<keyword evidence="3" id="KW-0206">Cytoskeleton</keyword>
<feature type="coiled-coil region" evidence="5">
    <location>
        <begin position="820"/>
        <end position="896"/>
    </location>
</feature>
<sequence>MTTTAERRFINLRKRLDQLGYRQPLAVESLPLVEKLFSDLVHTTESLRSAKLSAGKSEKECSNYDAILEPYKTENAKLTRENNELHLEILKLKEQSDHHVKDLKASLRRVEHETADLKFLNNQYVHKIKMLEKENKAKTEKIQQLQEKNLQAVVQTPGGRKRSIPFRRQRMQIDQPVPPSGVSAYPVPQPEDPYIADLLQVADNRIHELQSEVTELKEKLEISERGMKNYSKQVELRDKEIERLVLALDGGRSHEVISLESRSKSNEKLITHLNLQVEYLQQKNKELENRIQDLLDTKQNVTSEVVHLSNKNEELCQELNEIDHLAQQLERHKEIVLETADKEIGEAKKEIERKHSEIQDLEETITRLKSELCSCRRENERLREELFGKADDKENLELLLSQLEQEKQRLTEKTENLEIKERELVLEIERMRLEYGIALGDKSPSRLDAFVKTLEDDRDYYKRELEYLQKMIKRRPSPSRRTPEKVKFLLSRQAEKVMESEDLRLITRERDELRSMLDRFEKHMIEIQSNVKLLTAERDRLNVLYEQSRGELNRMRREAKHSFVSQSQVEEERDIALTDFRRVMAEKESLREKLKQLILLSVFNLKLFKSQVVIAFYNNNMFFKLQFEMERCELKTTVSILKERVNSLENELKLKSSKLAQTSDDSSQFKAEICSLQLLNDRLQRSVEDLQHRLSLKKDELQSAQEEIVKLEEEIDRLNQRSTSQDEAVNVLRSTITVLDKEKDSLQETVDEKTERIACLDDNLANKEKTITHLRLTLSELESSTDQMKDMLSNRDREISSLHHQLDASHVELAETGRVKEIALKENRRLQDDLVTMARENQAISTELEDAIREKEEMKNRVHNYITEVSRFETLMASKEKENQELLEKFRMLHTQAEDWEMKAHQAEGESSSIRLELLSVDTDRRHLRERVELLEKEIQGHIVAHQAYESQISSITKNMSKLEEDVKRENQDKSSVLADLASVRELCVKLESNKELLSRQLTSKSMDYERVLGELEDIKSEAELLKKQLSSERLTVQNLETLLATSRDKEFQNHLTSHEKDSEIQLLKDKLTLAESKLSSYNREVPILRSKVAQLQTDCDVLKRQLTTERFERERAIQEMRRHGLSTSSLRASPPLSSTLRSPSHSPERT</sequence>
<dbReference type="EMBL" id="VWZC01000716">
    <property type="protein sequence ID" value="NXF57420.1"/>
    <property type="molecule type" value="Genomic_DNA"/>
</dbReference>
<feature type="coiled-coil region" evidence="5">
    <location>
        <begin position="946"/>
        <end position="1085"/>
    </location>
</feature>
<comment type="similarity">
    <text evidence="4">Belongs to the CEP135/TSGA10 family.</text>
</comment>
<evidence type="ECO:0000313" key="7">
    <source>
        <dbReference type="EMBL" id="NXF57420.1"/>
    </source>
</evidence>
<keyword evidence="8" id="KW-1185">Reference proteome</keyword>
<dbReference type="SUPFAM" id="SSF57997">
    <property type="entry name" value="Tropomyosin"/>
    <property type="match status" value="1"/>
</dbReference>
<evidence type="ECO:0000256" key="1">
    <source>
        <dbReference type="ARBA" id="ARBA00004114"/>
    </source>
</evidence>
<evidence type="ECO:0000256" key="6">
    <source>
        <dbReference type="SAM" id="MobiDB-lite"/>
    </source>
</evidence>
<feature type="compositionally biased region" description="Low complexity" evidence="6">
    <location>
        <begin position="1126"/>
        <end position="1151"/>
    </location>
</feature>
<evidence type="ECO:0000256" key="2">
    <source>
        <dbReference type="ARBA" id="ARBA00022490"/>
    </source>
</evidence>
<organism evidence="7 8">
    <name type="scientific">Ciccaba nigrolineata</name>
    <dbReference type="NCBI Taxonomy" id="1118524"/>
    <lineage>
        <taxon>Eukaryota</taxon>
        <taxon>Metazoa</taxon>
        <taxon>Chordata</taxon>
        <taxon>Craniata</taxon>
        <taxon>Vertebrata</taxon>
        <taxon>Euteleostomi</taxon>
        <taxon>Archelosauria</taxon>
        <taxon>Archosauria</taxon>
        <taxon>Dinosauria</taxon>
        <taxon>Saurischia</taxon>
        <taxon>Theropoda</taxon>
        <taxon>Coelurosauria</taxon>
        <taxon>Aves</taxon>
        <taxon>Neognathae</taxon>
        <taxon>Neoaves</taxon>
        <taxon>Telluraves</taxon>
        <taxon>Strigiformes</taxon>
        <taxon>Strigidae</taxon>
        <taxon>Ciccaba</taxon>
    </lineage>
</organism>
<dbReference type="PANTHER" id="PTHR20544:SF1">
    <property type="entry name" value="CENTROSOMAL PROTEIN 135KDA"/>
    <property type="match status" value="1"/>
</dbReference>
<evidence type="ECO:0000313" key="8">
    <source>
        <dbReference type="Proteomes" id="UP000542434"/>
    </source>
</evidence>
<feature type="coiled-coil region" evidence="5">
    <location>
        <begin position="270"/>
        <end position="471"/>
    </location>
</feature>
<dbReference type="CDD" id="cd22292">
    <property type="entry name" value="cc_Cep135_MBD"/>
    <property type="match status" value="1"/>
</dbReference>
<protein>
    <submittedName>
        <fullName evidence="7">CP135 protein</fullName>
    </submittedName>
</protein>
<feature type="region of interest" description="Disordered" evidence="6">
    <location>
        <begin position="1120"/>
        <end position="1151"/>
    </location>
</feature>
<feature type="coiled-coil region" evidence="5">
    <location>
        <begin position="503"/>
        <end position="600"/>
    </location>
</feature>
<evidence type="ECO:0000256" key="5">
    <source>
        <dbReference type="SAM" id="Coils"/>
    </source>
</evidence>
<gene>
    <name evidence="7" type="primary">Cep135</name>
    <name evidence="7" type="ORF">CICNIG_R05072</name>
</gene>
<keyword evidence="5" id="KW-0175">Coiled coil</keyword>
<dbReference type="GO" id="GO:0005814">
    <property type="term" value="C:centriole"/>
    <property type="evidence" value="ECO:0007669"/>
    <property type="project" value="UniProtKB-SubCell"/>
</dbReference>
<dbReference type="AlphaFoldDB" id="A0A7K8UTC5"/>
<comment type="caution">
    <text evidence="7">The sequence shown here is derived from an EMBL/GenBank/DDBJ whole genome shotgun (WGS) entry which is preliminary data.</text>
</comment>
<keyword evidence="2" id="KW-0963">Cytoplasm</keyword>
<comment type="subcellular location">
    <subcellularLocation>
        <location evidence="1">Cytoplasm</location>
        <location evidence="1">Cytoskeleton</location>
        <location evidence="1">Microtubule organizing center</location>
        <location evidence="1">Centrosome</location>
        <location evidence="1">Centriole</location>
    </subcellularLocation>
</comment>
<dbReference type="Proteomes" id="UP000542434">
    <property type="component" value="Unassembled WGS sequence"/>
</dbReference>
<feature type="non-terminal residue" evidence="7">
    <location>
        <position position="1"/>
    </location>
</feature>